<keyword evidence="2 7" id="KW-0575">Peroxidase</keyword>
<dbReference type="Gene3D" id="3.40.30.10">
    <property type="entry name" value="Glutaredoxin"/>
    <property type="match status" value="1"/>
</dbReference>
<evidence type="ECO:0000313" key="10">
    <source>
        <dbReference type="Proteomes" id="UP000275385"/>
    </source>
</evidence>
<evidence type="ECO:0000256" key="7">
    <source>
        <dbReference type="RuleBase" id="RU366011"/>
    </source>
</evidence>
<dbReference type="STRING" id="177199.A0A420XW87"/>
<dbReference type="PANTHER" id="PTHR10430">
    <property type="entry name" value="PEROXIREDOXIN"/>
    <property type="match status" value="1"/>
</dbReference>
<dbReference type="InterPro" id="IPR037944">
    <property type="entry name" value="PRX5-like"/>
</dbReference>
<proteinExistence type="inferred from homology"/>
<dbReference type="EMBL" id="QVQW01000131">
    <property type="protein sequence ID" value="RKU39934.1"/>
    <property type="molecule type" value="Genomic_DNA"/>
</dbReference>
<comment type="similarity">
    <text evidence="1 7">Belongs to the peroxiredoxin family. Prx5 subfamily.</text>
</comment>
<dbReference type="GO" id="GO:0008379">
    <property type="term" value="F:thioredoxin peroxidase activity"/>
    <property type="evidence" value="ECO:0007669"/>
    <property type="project" value="InterPro"/>
</dbReference>
<organism evidence="9 10">
    <name type="scientific">Coniochaeta pulveracea</name>
    <dbReference type="NCBI Taxonomy" id="177199"/>
    <lineage>
        <taxon>Eukaryota</taxon>
        <taxon>Fungi</taxon>
        <taxon>Dikarya</taxon>
        <taxon>Ascomycota</taxon>
        <taxon>Pezizomycotina</taxon>
        <taxon>Sordariomycetes</taxon>
        <taxon>Sordariomycetidae</taxon>
        <taxon>Coniochaetales</taxon>
        <taxon>Coniochaetaceae</taxon>
        <taxon>Coniochaeta</taxon>
    </lineage>
</organism>
<accession>A0A420XW87</accession>
<dbReference type="CDD" id="cd03013">
    <property type="entry name" value="PRX5_like"/>
    <property type="match status" value="1"/>
</dbReference>
<evidence type="ECO:0000256" key="2">
    <source>
        <dbReference type="ARBA" id="ARBA00022559"/>
    </source>
</evidence>
<dbReference type="GO" id="GO:0005829">
    <property type="term" value="C:cytosol"/>
    <property type="evidence" value="ECO:0007669"/>
    <property type="project" value="TreeGrafter"/>
</dbReference>
<feature type="domain" description="Thioredoxin" evidence="8">
    <location>
        <begin position="38"/>
        <end position="193"/>
    </location>
</feature>
<evidence type="ECO:0000256" key="5">
    <source>
        <dbReference type="ARBA" id="ARBA00023284"/>
    </source>
</evidence>
<comment type="caution">
    <text evidence="9">The sequence shown here is derived from an EMBL/GenBank/DDBJ whole genome shotgun (WGS) entry which is preliminary data.</text>
</comment>
<dbReference type="GO" id="GO:0045454">
    <property type="term" value="P:cell redox homeostasis"/>
    <property type="evidence" value="ECO:0007669"/>
    <property type="project" value="TreeGrafter"/>
</dbReference>
<dbReference type="OrthoDB" id="1882547at2759"/>
<dbReference type="AlphaFoldDB" id="A0A420XW87"/>
<evidence type="ECO:0000313" key="9">
    <source>
        <dbReference type="EMBL" id="RKU39934.1"/>
    </source>
</evidence>
<sequence length="193" mass="20737">MSFRTSLRPLTRLAARPSPVVRASIPRRAFHPSPATFIKVGDVLPDMDVLQEGNPGNKVNLAHEVNVNGDAIIIGVPAAFSPSCSATHVPGYIQHPKTKDFPLVAVVSVNDVFVMKAWGEQMDPAGQAGFRFLADPAGEFTKAIDMDFENKPIFGGDRSKRYTLVIKDGKVASVNVEPDNTGVQVSVAEKVLG</sequence>
<dbReference type="InterPro" id="IPR036249">
    <property type="entry name" value="Thioredoxin-like_sf"/>
</dbReference>
<reference evidence="9 10" key="1">
    <citation type="submission" date="2018-08" db="EMBL/GenBank/DDBJ databases">
        <title>Draft genome of the lignicolous fungus Coniochaeta pulveracea.</title>
        <authorList>
            <person name="Borstlap C.J."/>
            <person name="De Witt R.N."/>
            <person name="Botha A."/>
            <person name="Volschenk H."/>
        </authorList>
    </citation>
    <scope>NUCLEOTIDE SEQUENCE [LARGE SCALE GENOMIC DNA]</scope>
    <source>
        <strain evidence="9 10">CAB683</strain>
    </source>
</reference>
<keyword evidence="5 7" id="KW-0676">Redox-active center</keyword>
<dbReference type="GO" id="GO:0042744">
    <property type="term" value="P:hydrogen peroxide catabolic process"/>
    <property type="evidence" value="ECO:0007669"/>
    <property type="project" value="TreeGrafter"/>
</dbReference>
<evidence type="ECO:0000256" key="6">
    <source>
        <dbReference type="PIRSR" id="PIRSR637944-1"/>
    </source>
</evidence>
<dbReference type="InterPro" id="IPR013766">
    <property type="entry name" value="Thioredoxin_domain"/>
</dbReference>
<dbReference type="Proteomes" id="UP000275385">
    <property type="component" value="Unassembled WGS sequence"/>
</dbReference>
<dbReference type="FunFam" id="3.40.30.10:FF:000159">
    <property type="entry name" value="Peroxiredoxin"/>
    <property type="match status" value="1"/>
</dbReference>
<evidence type="ECO:0000259" key="8">
    <source>
        <dbReference type="PROSITE" id="PS51352"/>
    </source>
</evidence>
<dbReference type="GO" id="GO:0034599">
    <property type="term" value="P:cellular response to oxidative stress"/>
    <property type="evidence" value="ECO:0007669"/>
    <property type="project" value="InterPro"/>
</dbReference>
<dbReference type="InterPro" id="IPR013740">
    <property type="entry name" value="Redoxin"/>
</dbReference>
<evidence type="ECO:0000256" key="1">
    <source>
        <dbReference type="ARBA" id="ARBA00010505"/>
    </source>
</evidence>
<dbReference type="PANTHER" id="PTHR10430:SF39">
    <property type="entry name" value="PEROXISOMAL MEMBRANE ASSOCIATED PROTEIN 20"/>
    <property type="match status" value="1"/>
</dbReference>
<evidence type="ECO:0000256" key="4">
    <source>
        <dbReference type="ARBA" id="ARBA00023002"/>
    </source>
</evidence>
<dbReference type="Pfam" id="PF08534">
    <property type="entry name" value="Redoxin"/>
    <property type="match status" value="1"/>
</dbReference>
<dbReference type="GO" id="GO:0005739">
    <property type="term" value="C:mitochondrion"/>
    <property type="evidence" value="ECO:0007669"/>
    <property type="project" value="TreeGrafter"/>
</dbReference>
<keyword evidence="10" id="KW-1185">Reference proteome</keyword>
<dbReference type="SUPFAM" id="SSF52833">
    <property type="entry name" value="Thioredoxin-like"/>
    <property type="match status" value="1"/>
</dbReference>
<name>A0A420XW87_9PEZI</name>
<evidence type="ECO:0000256" key="3">
    <source>
        <dbReference type="ARBA" id="ARBA00022862"/>
    </source>
</evidence>
<keyword evidence="4 7" id="KW-0560">Oxidoreductase</keyword>
<gene>
    <name evidence="9" type="ORF">DL546_000138</name>
</gene>
<keyword evidence="3 7" id="KW-0049">Antioxidant</keyword>
<comment type="function">
    <text evidence="7">Thiol-specific peroxidase that catalyzes the reduction of hydrogen peroxide and organic hydroperoxides to water and alcohols, respectively. Plays a role in cell protection against oxidative stress by detoxifying peroxides.</text>
</comment>
<dbReference type="PROSITE" id="PS51352">
    <property type="entry name" value="THIOREDOXIN_2"/>
    <property type="match status" value="1"/>
</dbReference>
<feature type="active site" description="Cysteine sulfenic acid (-SOH) intermediate" evidence="6">
    <location>
        <position position="84"/>
    </location>
</feature>
<protein>
    <recommendedName>
        <fullName evidence="8">Thioredoxin domain-containing protein</fullName>
    </recommendedName>
</protein>
<dbReference type="GO" id="GO:0005777">
    <property type="term" value="C:peroxisome"/>
    <property type="evidence" value="ECO:0007669"/>
    <property type="project" value="TreeGrafter"/>
</dbReference>